<dbReference type="InterPro" id="IPR002379">
    <property type="entry name" value="ATPase_proteolipid_c-like_dom"/>
</dbReference>
<dbReference type="Proteomes" id="UP000653358">
    <property type="component" value="Unassembled WGS sequence"/>
</dbReference>
<proteinExistence type="inferred from homology"/>
<dbReference type="CDD" id="cd18120">
    <property type="entry name" value="ATP-synt_Vo_Ao_c"/>
    <property type="match status" value="1"/>
</dbReference>
<name>A0ABR6WPE4_9FIRM</name>
<gene>
    <name evidence="10" type="ORF">GH807_14945</name>
</gene>
<evidence type="ECO:0000256" key="3">
    <source>
        <dbReference type="ARBA" id="ARBA00022448"/>
    </source>
</evidence>
<sequence length="146" mass="14865">MNVLTLIAIGANLLVLGTIAFGVYFLYNDCSENRSKMKRFLRINLTTFIPMVAAALIFMAPNIVAAATTGASNGFTDAGLGYIAAALSTGFACAGAGYAVGVVGSAALGAVSEDPKILGKTLIYVGLAEGVAIYGLIIAILIIGKL</sequence>
<evidence type="ECO:0000256" key="8">
    <source>
        <dbReference type="RuleBase" id="RU363060"/>
    </source>
</evidence>
<evidence type="ECO:0000313" key="10">
    <source>
        <dbReference type="EMBL" id="MBC3798329.1"/>
    </source>
</evidence>
<accession>A0ABR6WPE4</accession>
<dbReference type="Gene3D" id="1.20.120.610">
    <property type="entry name" value="lithium bound rotor ring of v- atpase"/>
    <property type="match status" value="1"/>
</dbReference>
<comment type="caution">
    <text evidence="10">The sequence shown here is derived from an EMBL/GenBank/DDBJ whole genome shotgun (WGS) entry which is preliminary data.</text>
</comment>
<dbReference type="Pfam" id="PF00137">
    <property type="entry name" value="ATP-synt_C"/>
    <property type="match status" value="1"/>
</dbReference>
<protein>
    <submittedName>
        <fullName evidence="10">ATPase</fullName>
    </submittedName>
</protein>
<feature type="transmembrane region" description="Helical" evidence="8">
    <location>
        <begin position="80"/>
        <end position="110"/>
    </location>
</feature>
<reference evidence="10 11" key="1">
    <citation type="journal article" date="2020" name="mSystems">
        <title>Defining Genomic and Predicted Metabolic Features of the Acetobacterium Genus.</title>
        <authorList>
            <person name="Ross D.E."/>
            <person name="Marshall C.W."/>
            <person name="Gulliver D."/>
            <person name="May H.D."/>
            <person name="Norman R.S."/>
        </authorList>
    </citation>
    <scope>NUCLEOTIDE SEQUENCE [LARGE SCALE GENOMIC DNA]</scope>
    <source>
        <strain evidence="10 11">DSM 9173</strain>
    </source>
</reference>
<dbReference type="InterPro" id="IPR000245">
    <property type="entry name" value="ATPase_proteolipid_csu"/>
</dbReference>
<evidence type="ECO:0000313" key="11">
    <source>
        <dbReference type="Proteomes" id="UP000653358"/>
    </source>
</evidence>
<evidence type="ECO:0000256" key="4">
    <source>
        <dbReference type="ARBA" id="ARBA00022692"/>
    </source>
</evidence>
<dbReference type="InterPro" id="IPR035921">
    <property type="entry name" value="F/V-ATP_Csub_sf"/>
</dbReference>
<dbReference type="PRINTS" id="PR00122">
    <property type="entry name" value="VACATPASE"/>
</dbReference>
<evidence type="ECO:0000256" key="2">
    <source>
        <dbReference type="ARBA" id="ARBA00007296"/>
    </source>
</evidence>
<evidence type="ECO:0000256" key="5">
    <source>
        <dbReference type="ARBA" id="ARBA00022989"/>
    </source>
</evidence>
<feature type="transmembrane region" description="Helical" evidence="8">
    <location>
        <begin position="6"/>
        <end position="27"/>
    </location>
</feature>
<keyword evidence="5 8" id="KW-1133">Transmembrane helix</keyword>
<evidence type="ECO:0000256" key="1">
    <source>
        <dbReference type="ARBA" id="ARBA00004141"/>
    </source>
</evidence>
<dbReference type="SUPFAM" id="SSF81333">
    <property type="entry name" value="F1F0 ATP synthase subunit C"/>
    <property type="match status" value="1"/>
</dbReference>
<keyword evidence="3 8" id="KW-0813">Transport</keyword>
<comment type="similarity">
    <text evidence="2 8">Belongs to the V-ATPase proteolipid subunit family.</text>
</comment>
<feature type="transmembrane region" description="Helical" evidence="8">
    <location>
        <begin position="122"/>
        <end position="143"/>
    </location>
</feature>
<dbReference type="RefSeq" id="WP_148602188.1">
    <property type="nucleotide sequence ID" value="NZ_RXYB01000002.1"/>
</dbReference>
<keyword evidence="6 8" id="KW-0406">Ion transport</keyword>
<feature type="transmembrane region" description="Helical" evidence="8">
    <location>
        <begin position="48"/>
        <end position="68"/>
    </location>
</feature>
<keyword evidence="4 8" id="KW-0812">Transmembrane</keyword>
<comment type="subcellular location">
    <subcellularLocation>
        <location evidence="1">Membrane</location>
        <topology evidence="1">Multi-pass membrane protein</topology>
    </subcellularLocation>
</comment>
<feature type="domain" description="V-ATPase proteolipid subunit C-like" evidence="9">
    <location>
        <begin position="83"/>
        <end position="142"/>
    </location>
</feature>
<dbReference type="EMBL" id="WJBB01000025">
    <property type="protein sequence ID" value="MBC3798329.1"/>
    <property type="molecule type" value="Genomic_DNA"/>
</dbReference>
<keyword evidence="7 8" id="KW-0472">Membrane</keyword>
<evidence type="ECO:0000259" key="9">
    <source>
        <dbReference type="Pfam" id="PF00137"/>
    </source>
</evidence>
<keyword evidence="11" id="KW-1185">Reference proteome</keyword>
<evidence type="ECO:0000256" key="7">
    <source>
        <dbReference type="ARBA" id="ARBA00023136"/>
    </source>
</evidence>
<evidence type="ECO:0000256" key="6">
    <source>
        <dbReference type="ARBA" id="ARBA00023065"/>
    </source>
</evidence>
<organism evidence="10 11">
    <name type="scientific">Acetobacterium tundrae</name>
    <dbReference type="NCBI Taxonomy" id="132932"/>
    <lineage>
        <taxon>Bacteria</taxon>
        <taxon>Bacillati</taxon>
        <taxon>Bacillota</taxon>
        <taxon>Clostridia</taxon>
        <taxon>Eubacteriales</taxon>
        <taxon>Eubacteriaceae</taxon>
        <taxon>Acetobacterium</taxon>
    </lineage>
</organism>